<evidence type="ECO:0000256" key="3">
    <source>
        <dbReference type="ARBA" id="ARBA00022801"/>
    </source>
</evidence>
<keyword evidence="2" id="KW-0645">Protease</keyword>
<keyword evidence="5" id="KW-0812">Transmembrane</keyword>
<feature type="domain" description="Peptidase S49" evidence="6">
    <location>
        <begin position="104"/>
        <end position="253"/>
    </location>
</feature>
<sequence>MALEVDTLLDRRRLTRRLAVWRALAILIVIAAVGAAVYWTVSAGGSSHIARLPIRGAIVSDSDLIDLIEDLGEDDSVAGVVVTINSPGGTTVGGERLYNALRDVAAVKPVVAQIDTLGASAAYMTALATDHIVAHRSSLTGSIGVLIQYGQISEMLDHLGIQVSKVDSGPLKAEPNPFEPTDPDAVAALQSIVDDSYAWFLGMVVERRGLTEADARRLADGRIFTGHQALEEKLIDEIGGEDTAIAWMESERGIAKDLPVKTYTTKDDGDFSFTAHMAERVVDGVFAALGLPLPSTRPTASVDGLWSLWQASITSDLKVTYND</sequence>
<evidence type="ECO:0000256" key="4">
    <source>
        <dbReference type="ARBA" id="ARBA00022825"/>
    </source>
</evidence>
<evidence type="ECO:0000256" key="2">
    <source>
        <dbReference type="ARBA" id="ARBA00022670"/>
    </source>
</evidence>
<dbReference type="SUPFAM" id="SSF52096">
    <property type="entry name" value="ClpP/crotonase"/>
    <property type="match status" value="1"/>
</dbReference>
<reference evidence="7" key="1">
    <citation type="submission" date="2020-12" db="EMBL/GenBank/DDBJ databases">
        <title>Bacterial taxonomy.</title>
        <authorList>
            <person name="Pan X."/>
        </authorList>
    </citation>
    <scope>NUCLEOTIDE SEQUENCE</scope>
    <source>
        <strain evidence="7">B2012</strain>
    </source>
</reference>
<keyword evidence="5" id="KW-1133">Transmembrane helix</keyword>
<comment type="caution">
    <text evidence="7">The sequence shown here is derived from an EMBL/GenBank/DDBJ whole genome shotgun (WGS) entry which is preliminary data.</text>
</comment>
<evidence type="ECO:0000259" key="6">
    <source>
        <dbReference type="Pfam" id="PF01343"/>
    </source>
</evidence>
<dbReference type="GO" id="GO:0006508">
    <property type="term" value="P:proteolysis"/>
    <property type="evidence" value="ECO:0007669"/>
    <property type="project" value="UniProtKB-KW"/>
</dbReference>
<gene>
    <name evidence="7" type="primary">sppA</name>
    <name evidence="7" type="ORF">JCR33_11120</name>
</gene>
<evidence type="ECO:0000313" key="8">
    <source>
        <dbReference type="Proteomes" id="UP000609531"/>
    </source>
</evidence>
<dbReference type="RefSeq" id="WP_198882117.1">
    <property type="nucleotide sequence ID" value="NZ_JAEKJA010000007.1"/>
</dbReference>
<dbReference type="PANTHER" id="PTHR42987:SF6">
    <property type="entry name" value="PROTEINASE IV"/>
    <property type="match status" value="1"/>
</dbReference>
<dbReference type="GO" id="GO:0008236">
    <property type="term" value="F:serine-type peptidase activity"/>
    <property type="evidence" value="ECO:0007669"/>
    <property type="project" value="UniProtKB-KW"/>
</dbReference>
<dbReference type="PANTHER" id="PTHR42987">
    <property type="entry name" value="PEPTIDASE S49"/>
    <property type="match status" value="1"/>
</dbReference>
<proteinExistence type="inferred from homology"/>
<dbReference type="InterPro" id="IPR047272">
    <property type="entry name" value="S49_SppA_C"/>
</dbReference>
<evidence type="ECO:0000256" key="1">
    <source>
        <dbReference type="ARBA" id="ARBA00008683"/>
    </source>
</evidence>
<evidence type="ECO:0000313" key="7">
    <source>
        <dbReference type="EMBL" id="MBJ3776243.1"/>
    </source>
</evidence>
<dbReference type="InterPro" id="IPR004635">
    <property type="entry name" value="Pept_S49_SppA"/>
</dbReference>
<comment type="similarity">
    <text evidence="1">Belongs to the peptidase S49 family.</text>
</comment>
<feature type="transmembrane region" description="Helical" evidence="5">
    <location>
        <begin position="20"/>
        <end position="41"/>
    </location>
</feature>
<keyword evidence="3" id="KW-0378">Hydrolase</keyword>
<dbReference type="Gene3D" id="3.90.226.10">
    <property type="entry name" value="2-enoyl-CoA Hydratase, Chain A, domain 1"/>
    <property type="match status" value="1"/>
</dbReference>
<dbReference type="EMBL" id="JAEKJA010000007">
    <property type="protein sequence ID" value="MBJ3776243.1"/>
    <property type="molecule type" value="Genomic_DNA"/>
</dbReference>
<dbReference type="AlphaFoldDB" id="A0A934IPK6"/>
<keyword evidence="5" id="KW-0472">Membrane</keyword>
<dbReference type="InterPro" id="IPR002142">
    <property type="entry name" value="Peptidase_S49"/>
</dbReference>
<accession>A0A934IPK6</accession>
<evidence type="ECO:0000256" key="5">
    <source>
        <dbReference type="SAM" id="Phobius"/>
    </source>
</evidence>
<protein>
    <submittedName>
        <fullName evidence="7">Signal peptide peptidase SppA</fullName>
    </submittedName>
</protein>
<dbReference type="Proteomes" id="UP000609531">
    <property type="component" value="Unassembled WGS sequence"/>
</dbReference>
<keyword evidence="4" id="KW-0720">Serine protease</keyword>
<keyword evidence="8" id="KW-1185">Reference proteome</keyword>
<dbReference type="CDD" id="cd07023">
    <property type="entry name" value="S49_Sppa_N_C"/>
    <property type="match status" value="1"/>
</dbReference>
<dbReference type="Pfam" id="PF01343">
    <property type="entry name" value="Peptidase_S49"/>
    <property type="match status" value="1"/>
</dbReference>
<dbReference type="NCBIfam" id="TIGR00706">
    <property type="entry name" value="SppA_dom"/>
    <property type="match status" value="1"/>
</dbReference>
<dbReference type="Gene3D" id="6.20.330.10">
    <property type="match status" value="1"/>
</dbReference>
<dbReference type="InterPro" id="IPR029045">
    <property type="entry name" value="ClpP/crotonase-like_dom_sf"/>
</dbReference>
<name>A0A934IPK6_9HYPH</name>
<organism evidence="7 8">
    <name type="scientific">Acuticoccus mangrovi</name>
    <dbReference type="NCBI Taxonomy" id="2796142"/>
    <lineage>
        <taxon>Bacteria</taxon>
        <taxon>Pseudomonadati</taxon>
        <taxon>Pseudomonadota</taxon>
        <taxon>Alphaproteobacteria</taxon>
        <taxon>Hyphomicrobiales</taxon>
        <taxon>Amorphaceae</taxon>
        <taxon>Acuticoccus</taxon>
    </lineage>
</organism>